<dbReference type="InterPro" id="IPR020635">
    <property type="entry name" value="Tyr_kinase_cat_dom"/>
</dbReference>
<dbReference type="InterPro" id="IPR002011">
    <property type="entry name" value="Tyr_kinase_rcpt_2_CS"/>
</dbReference>
<dbReference type="EMBL" id="OU900104">
    <property type="protein sequence ID" value="CAG9856093.1"/>
    <property type="molecule type" value="Genomic_DNA"/>
</dbReference>
<dbReference type="PROSITE" id="PS50853">
    <property type="entry name" value="FN3"/>
    <property type="match status" value="1"/>
</dbReference>
<evidence type="ECO:0000256" key="21">
    <source>
        <dbReference type="SAM" id="MobiDB-lite"/>
    </source>
</evidence>
<dbReference type="InterPro" id="IPR017441">
    <property type="entry name" value="Protein_kinase_ATP_BS"/>
</dbReference>
<evidence type="ECO:0000256" key="20">
    <source>
        <dbReference type="RuleBase" id="RU000312"/>
    </source>
</evidence>
<keyword evidence="14" id="KW-0829">Tyrosine-protein kinase</keyword>
<evidence type="ECO:0000256" key="13">
    <source>
        <dbReference type="ARBA" id="ARBA00023136"/>
    </source>
</evidence>
<dbReference type="InterPro" id="IPR006212">
    <property type="entry name" value="Furin_repeat"/>
</dbReference>
<dbReference type="InterPro" id="IPR011009">
    <property type="entry name" value="Kinase-like_dom_sf"/>
</dbReference>
<dbReference type="Proteomes" id="UP001153712">
    <property type="component" value="Chromosome 11"/>
</dbReference>
<feature type="binding site" evidence="19">
    <location>
        <position position="954"/>
    </location>
    <ligand>
        <name>ATP</name>
        <dbReference type="ChEBI" id="CHEBI:30616"/>
    </ligand>
</feature>
<feature type="region of interest" description="Disordered" evidence="21">
    <location>
        <begin position="631"/>
        <end position="659"/>
    </location>
</feature>
<dbReference type="InterPro" id="IPR036116">
    <property type="entry name" value="FN3_sf"/>
</dbReference>
<evidence type="ECO:0000256" key="6">
    <source>
        <dbReference type="ARBA" id="ARBA00022692"/>
    </source>
</evidence>
<keyword evidence="27" id="KW-1185">Reference proteome</keyword>
<dbReference type="GO" id="GO:0043560">
    <property type="term" value="F:insulin receptor substrate binding"/>
    <property type="evidence" value="ECO:0007669"/>
    <property type="project" value="TreeGrafter"/>
</dbReference>
<dbReference type="SMART" id="SM00060">
    <property type="entry name" value="FN3"/>
    <property type="match status" value="2"/>
</dbReference>
<proteinExistence type="inferred from homology"/>
<evidence type="ECO:0000256" key="11">
    <source>
        <dbReference type="ARBA" id="ARBA00022840"/>
    </source>
</evidence>
<feature type="signal peptide" evidence="23">
    <location>
        <begin position="1"/>
        <end position="19"/>
    </location>
</feature>
<keyword evidence="4" id="KW-0808">Transferase</keyword>
<dbReference type="InterPro" id="IPR003961">
    <property type="entry name" value="FN3_dom"/>
</dbReference>
<dbReference type="GO" id="GO:0043410">
    <property type="term" value="P:positive regulation of MAPK cascade"/>
    <property type="evidence" value="ECO:0007669"/>
    <property type="project" value="TreeGrafter"/>
</dbReference>
<dbReference type="SUPFAM" id="SSF52058">
    <property type="entry name" value="L domain-like"/>
    <property type="match status" value="2"/>
</dbReference>
<dbReference type="GO" id="GO:0005899">
    <property type="term" value="C:insulin receptor complex"/>
    <property type="evidence" value="ECO:0007669"/>
    <property type="project" value="TreeGrafter"/>
</dbReference>
<dbReference type="Pfam" id="PF01030">
    <property type="entry name" value="Recep_L_domain"/>
    <property type="match status" value="2"/>
</dbReference>
<evidence type="ECO:0000256" key="22">
    <source>
        <dbReference type="SAM" id="Phobius"/>
    </source>
</evidence>
<evidence type="ECO:0000256" key="12">
    <source>
        <dbReference type="ARBA" id="ARBA00022989"/>
    </source>
</evidence>
<dbReference type="Gene3D" id="3.30.200.20">
    <property type="entry name" value="Phosphorylase Kinase, domain 1"/>
    <property type="match status" value="1"/>
</dbReference>
<dbReference type="InterPro" id="IPR050122">
    <property type="entry name" value="RTK"/>
</dbReference>
<evidence type="ECO:0000256" key="15">
    <source>
        <dbReference type="ARBA" id="ARBA00023170"/>
    </source>
</evidence>
<dbReference type="GO" id="GO:0042593">
    <property type="term" value="P:glucose homeostasis"/>
    <property type="evidence" value="ECO:0007669"/>
    <property type="project" value="TreeGrafter"/>
</dbReference>
<name>A0A9N9THT0_PHYSR</name>
<dbReference type="InterPro" id="IPR008266">
    <property type="entry name" value="Tyr_kinase_AS"/>
</dbReference>
<comment type="subcellular location">
    <subcellularLocation>
        <location evidence="2">Membrane</location>
        <topology evidence="2">Single-pass type I membrane protein</topology>
    </subcellularLocation>
</comment>
<evidence type="ECO:0000259" key="25">
    <source>
        <dbReference type="PROSITE" id="PS50853"/>
    </source>
</evidence>
<dbReference type="PRINTS" id="PR00109">
    <property type="entry name" value="TYRKINASE"/>
</dbReference>
<evidence type="ECO:0000256" key="7">
    <source>
        <dbReference type="ARBA" id="ARBA00022729"/>
    </source>
</evidence>
<evidence type="ECO:0000313" key="27">
    <source>
        <dbReference type="Proteomes" id="UP001153712"/>
    </source>
</evidence>
<dbReference type="PROSITE" id="PS00109">
    <property type="entry name" value="PROTEIN_KINASE_TYR"/>
    <property type="match status" value="1"/>
</dbReference>
<keyword evidence="12 22" id="KW-1133">Transmembrane helix</keyword>
<dbReference type="EC" id="2.7.10.1" evidence="20"/>
<feature type="domain" description="Fibronectin type-III" evidence="25">
    <location>
        <begin position="759"/>
        <end position="859"/>
    </location>
</feature>
<dbReference type="GO" id="GO:0046872">
    <property type="term" value="F:metal ion binding"/>
    <property type="evidence" value="ECO:0007669"/>
    <property type="project" value="UniProtKB-KW"/>
</dbReference>
<dbReference type="PANTHER" id="PTHR24416">
    <property type="entry name" value="TYROSINE-PROTEIN KINASE RECEPTOR"/>
    <property type="match status" value="1"/>
</dbReference>
<keyword evidence="16" id="KW-0325">Glycoprotein</keyword>
<keyword evidence="15 20" id="KW-0675">Receptor</keyword>
<dbReference type="InterPro" id="IPR013783">
    <property type="entry name" value="Ig-like_fold"/>
</dbReference>
<organism evidence="26 27">
    <name type="scientific">Phyllotreta striolata</name>
    <name type="common">Striped flea beetle</name>
    <name type="synonym">Crioceris striolata</name>
    <dbReference type="NCBI Taxonomy" id="444603"/>
    <lineage>
        <taxon>Eukaryota</taxon>
        <taxon>Metazoa</taxon>
        <taxon>Ecdysozoa</taxon>
        <taxon>Arthropoda</taxon>
        <taxon>Hexapoda</taxon>
        <taxon>Insecta</taxon>
        <taxon>Pterygota</taxon>
        <taxon>Neoptera</taxon>
        <taxon>Endopterygota</taxon>
        <taxon>Coleoptera</taxon>
        <taxon>Polyphaga</taxon>
        <taxon>Cucujiformia</taxon>
        <taxon>Chrysomeloidea</taxon>
        <taxon>Chrysomelidae</taxon>
        <taxon>Galerucinae</taxon>
        <taxon>Alticini</taxon>
        <taxon>Phyllotreta</taxon>
    </lineage>
</organism>
<sequence length="1264" mass="144113">MSRCLLFVMLAVWGTRVASRVCPGRLINKPEGLPMLENCTHVYGDLIVADPYRDMGPEIRSIAFPDLVEISGFLGFFNMHWLTSIGGMFPNLRAIRGLTTMKGYSLIAFEMYDLQQLGLTNLLLIERGSVSIDSCPKLCTDTVDWKEFGVNNVRMVSSGYEVDCQNPCPQKCNGYCWNSTHCVDRDKFLARCPDECLGCTSKDECLLCKDPSKVLIGGKCLDSCPKNEYRLMDTCVSREICETFDVVKNVTYVAHLTEKGERYCLDKCPKYHEYKEIVTADNKIVRSCSYCGHACVIVCDVNEDIVSEADIMRLSGCTHLVGPLHIQNVKLPDLQHLLLEHLSDVRSISGGLRVTRTKLASLEFLRNVTFIGSKDPEVPRADYSIVVFENPDLQDLWAFRSTLKLEGKYSFHDNPILCLSKIDHLRNVTKVDYNVVDVSVNSNGDQAACFTKNIEKEIHLSARSTNATVIWQLPASEVPTRDVFLSTTIYYKKTDSRNETFYIGAPCEIDKKWNEEYNVTDSSNVTFSLNNLTPFSFYAYYLRRCVETDLDSKCYLSTIMYFNTTADDPDGFVKFNLEPIDHSSIKLEWEKPTLPNGVLAEYRLFYFNLEEDFLFERDYCKHPRTKDGDMVDIDEKDHYPSPLDDHEDEEEPKPPDDCDCKEKTKVEFIPRGAKSQLCVDIALSLTEQQTCDQYEYQSEKRKKRSDAREKLIDPNVTSVLIDDLKPFKMYVFFLRACNEPKTEHFCSGVLQRFVRTRAKPGADDVVNFKSRYDEDVLNVSWTPPSSPNTPIVAYRVTINSENNIVPVTTCIAMFNDTNGTIHRAFRDVTPGWHSIVVQAETLAGVSRGVAEKFFVPYPSNGHGSLITVCVLIVLFLASAGAGYYYFRKKRMDKLRLIIGVNPYYPECPEYPIYPQDHWEMDPDDIELVTVLGKGNFGTVYQGLIKSKDHVCAVKVVNEALNEYQRMEILVEASVMKAFSDCYHVVRLLGVVSTRQPPFVVMELMERGDLRNYLRKMRDSSQDLTSNEIYRMAVEIADGMAYLSARKFVHRDLAARNCMVAADRTVKVGDFGMTRDIYTTDYYRKASKGLLPVRWMAPESLADGVFTTDSDVWSFGIVLWEIATLAEQPYQGLSNENVRQFIISKGRLTRPPECSDLLYDIMKQCWSWRPGDRPSFWDIVERLEDKVSEDFKLVSFVHSLEASQYSRQRVDIPAALGIAPREELLCHYNVSDEDVSLHVGGVPRRPGYLQASISHRRFSPPDDIY</sequence>
<dbReference type="Gene3D" id="3.80.20.20">
    <property type="entry name" value="Receptor L-domain"/>
    <property type="match status" value="2"/>
</dbReference>
<evidence type="ECO:0000256" key="4">
    <source>
        <dbReference type="ARBA" id="ARBA00022679"/>
    </source>
</evidence>
<dbReference type="SMART" id="SM00261">
    <property type="entry name" value="FU"/>
    <property type="match status" value="1"/>
</dbReference>
<dbReference type="InterPro" id="IPR036941">
    <property type="entry name" value="Rcpt_L-dom_sf"/>
</dbReference>
<dbReference type="InterPro" id="IPR001245">
    <property type="entry name" value="Ser-Thr/Tyr_kinase_cat_dom"/>
</dbReference>
<keyword evidence="17" id="KW-0464">Manganese</keyword>
<keyword evidence="10" id="KW-0418">Kinase</keyword>
<evidence type="ECO:0000256" key="18">
    <source>
        <dbReference type="ARBA" id="ARBA00051243"/>
    </source>
</evidence>
<comment type="catalytic activity">
    <reaction evidence="18 20">
        <text>L-tyrosyl-[protein] + ATP = O-phospho-L-tyrosyl-[protein] + ADP + H(+)</text>
        <dbReference type="Rhea" id="RHEA:10596"/>
        <dbReference type="Rhea" id="RHEA-COMP:10136"/>
        <dbReference type="Rhea" id="RHEA-COMP:20101"/>
        <dbReference type="ChEBI" id="CHEBI:15378"/>
        <dbReference type="ChEBI" id="CHEBI:30616"/>
        <dbReference type="ChEBI" id="CHEBI:46858"/>
        <dbReference type="ChEBI" id="CHEBI:61978"/>
        <dbReference type="ChEBI" id="CHEBI:456216"/>
        <dbReference type="EC" id="2.7.10.1"/>
    </reaction>
</comment>
<dbReference type="Pfam" id="PF07714">
    <property type="entry name" value="PK_Tyr_Ser-Thr"/>
    <property type="match status" value="1"/>
</dbReference>
<accession>A0A9N9THT0</accession>
<feature type="domain" description="Protein kinase" evidence="24">
    <location>
        <begin position="925"/>
        <end position="1186"/>
    </location>
</feature>
<evidence type="ECO:0000256" key="17">
    <source>
        <dbReference type="ARBA" id="ARBA00023211"/>
    </source>
</evidence>
<dbReference type="PROSITE" id="PS00239">
    <property type="entry name" value="RECEPTOR_TYR_KIN_II"/>
    <property type="match status" value="1"/>
</dbReference>
<feature type="chain" id="PRO_5040384424" description="Tyrosine-protein kinase receptor" evidence="23">
    <location>
        <begin position="20"/>
        <end position="1264"/>
    </location>
</feature>
<dbReference type="GO" id="GO:0051897">
    <property type="term" value="P:positive regulation of phosphatidylinositol 3-kinase/protein kinase B signal transduction"/>
    <property type="evidence" value="ECO:0007669"/>
    <property type="project" value="TreeGrafter"/>
</dbReference>
<evidence type="ECO:0000256" key="1">
    <source>
        <dbReference type="ARBA" id="ARBA00001936"/>
    </source>
</evidence>
<keyword evidence="9 19" id="KW-0547">Nucleotide-binding</keyword>
<evidence type="ECO:0000256" key="19">
    <source>
        <dbReference type="PROSITE-ProRule" id="PRU10141"/>
    </source>
</evidence>
<dbReference type="PANTHER" id="PTHR24416:SF525">
    <property type="entry name" value="INSULIN-LIKE RECEPTOR"/>
    <property type="match status" value="1"/>
</dbReference>
<evidence type="ECO:0000256" key="16">
    <source>
        <dbReference type="ARBA" id="ARBA00023180"/>
    </source>
</evidence>
<dbReference type="SUPFAM" id="SSF56112">
    <property type="entry name" value="Protein kinase-like (PK-like)"/>
    <property type="match status" value="1"/>
</dbReference>
<evidence type="ECO:0000256" key="10">
    <source>
        <dbReference type="ARBA" id="ARBA00022777"/>
    </source>
</evidence>
<reference evidence="26" key="1">
    <citation type="submission" date="2022-01" db="EMBL/GenBank/DDBJ databases">
        <authorList>
            <person name="King R."/>
        </authorList>
    </citation>
    <scope>NUCLEOTIDE SEQUENCE</scope>
</reference>
<dbReference type="CDD" id="cd00063">
    <property type="entry name" value="FN3"/>
    <property type="match status" value="1"/>
</dbReference>
<dbReference type="FunFam" id="1.10.510.10:FF:001227">
    <property type="entry name" value="Tyrosine-protein kinase receptor"/>
    <property type="match status" value="1"/>
</dbReference>
<gene>
    <name evidence="26" type="ORF">PHYEVI_LOCUS2520</name>
</gene>
<protein>
    <recommendedName>
        <fullName evidence="20">Tyrosine-protein kinase receptor</fullName>
        <ecNumber evidence="20">2.7.10.1</ecNumber>
    </recommendedName>
</protein>
<dbReference type="CDD" id="cd00064">
    <property type="entry name" value="FU"/>
    <property type="match status" value="1"/>
</dbReference>
<evidence type="ECO:0000256" key="3">
    <source>
        <dbReference type="ARBA" id="ARBA00022553"/>
    </source>
</evidence>
<evidence type="ECO:0000259" key="24">
    <source>
        <dbReference type="PROSITE" id="PS50011"/>
    </source>
</evidence>
<dbReference type="InterPro" id="IPR000494">
    <property type="entry name" value="Rcpt_L-dom"/>
</dbReference>
<keyword evidence="6 20" id="KW-0812">Transmembrane</keyword>
<evidence type="ECO:0000256" key="2">
    <source>
        <dbReference type="ARBA" id="ARBA00004479"/>
    </source>
</evidence>
<evidence type="ECO:0000256" key="9">
    <source>
        <dbReference type="ARBA" id="ARBA00022741"/>
    </source>
</evidence>
<keyword evidence="3 20" id="KW-0597">Phosphoprotein</keyword>
<dbReference type="GO" id="GO:0030424">
    <property type="term" value="C:axon"/>
    <property type="evidence" value="ECO:0007669"/>
    <property type="project" value="TreeGrafter"/>
</dbReference>
<comment type="similarity">
    <text evidence="20">Belongs to the protein kinase superfamily. Tyr protein kinase family. Insulin receptor subfamily.</text>
</comment>
<dbReference type="OrthoDB" id="5809444at2759"/>
<dbReference type="SUPFAM" id="SSF49265">
    <property type="entry name" value="Fibronectin type III"/>
    <property type="match status" value="2"/>
</dbReference>
<dbReference type="PROSITE" id="PS50011">
    <property type="entry name" value="PROTEIN_KINASE_DOM"/>
    <property type="match status" value="1"/>
</dbReference>
<dbReference type="AlphaFoldDB" id="A0A9N9THT0"/>
<keyword evidence="11 19" id="KW-0067">ATP-binding</keyword>
<keyword evidence="13 22" id="KW-0472">Membrane</keyword>
<evidence type="ECO:0000313" key="26">
    <source>
        <dbReference type="EMBL" id="CAG9856093.1"/>
    </source>
</evidence>
<evidence type="ECO:0000256" key="14">
    <source>
        <dbReference type="ARBA" id="ARBA00023137"/>
    </source>
</evidence>
<dbReference type="Gene3D" id="2.60.40.10">
    <property type="entry name" value="Immunoglobulins"/>
    <property type="match status" value="3"/>
</dbReference>
<keyword evidence="5" id="KW-0165">Cleavage on pair of basic residues</keyword>
<dbReference type="InterPro" id="IPR000719">
    <property type="entry name" value="Prot_kinase_dom"/>
</dbReference>
<dbReference type="PROSITE" id="PS00107">
    <property type="entry name" value="PROTEIN_KINASE_ATP"/>
    <property type="match status" value="1"/>
</dbReference>
<keyword evidence="7 23" id="KW-0732">Signal</keyword>
<feature type="transmembrane region" description="Helical" evidence="22">
    <location>
        <begin position="865"/>
        <end position="886"/>
    </location>
</feature>
<evidence type="ECO:0000256" key="23">
    <source>
        <dbReference type="SAM" id="SignalP"/>
    </source>
</evidence>
<dbReference type="Gene3D" id="1.10.510.10">
    <property type="entry name" value="Transferase(Phosphotransferase) domain 1"/>
    <property type="match status" value="1"/>
</dbReference>
<dbReference type="GO" id="GO:0005524">
    <property type="term" value="F:ATP binding"/>
    <property type="evidence" value="ECO:0007669"/>
    <property type="project" value="UniProtKB-UniRule"/>
</dbReference>
<dbReference type="GO" id="GO:0005009">
    <property type="term" value="F:insulin receptor activity"/>
    <property type="evidence" value="ECO:0007669"/>
    <property type="project" value="TreeGrafter"/>
</dbReference>
<keyword evidence="8" id="KW-0677">Repeat</keyword>
<comment type="cofactor">
    <cofactor evidence="1">
        <name>Mn(2+)</name>
        <dbReference type="ChEBI" id="CHEBI:29035"/>
    </cofactor>
</comment>
<evidence type="ECO:0000256" key="5">
    <source>
        <dbReference type="ARBA" id="ARBA00022685"/>
    </source>
</evidence>
<evidence type="ECO:0000256" key="8">
    <source>
        <dbReference type="ARBA" id="ARBA00022737"/>
    </source>
</evidence>
<dbReference type="SMART" id="SM00219">
    <property type="entry name" value="TyrKc"/>
    <property type="match status" value="1"/>
</dbReference>